<name>A0ABV8GSZ4_9BACI</name>
<evidence type="ECO:0000313" key="2">
    <source>
        <dbReference type="Proteomes" id="UP001595772"/>
    </source>
</evidence>
<comment type="caution">
    <text evidence="1">The sequence shown here is derived from an EMBL/GenBank/DDBJ whole genome shotgun (WGS) entry which is preliminary data.</text>
</comment>
<organism evidence="1 2">
    <name type="scientific">Oceanobacillus longus</name>
    <dbReference type="NCBI Taxonomy" id="930120"/>
    <lineage>
        <taxon>Bacteria</taxon>
        <taxon>Bacillati</taxon>
        <taxon>Bacillota</taxon>
        <taxon>Bacilli</taxon>
        <taxon>Bacillales</taxon>
        <taxon>Bacillaceae</taxon>
        <taxon>Oceanobacillus</taxon>
    </lineage>
</organism>
<dbReference type="RefSeq" id="WP_379495203.1">
    <property type="nucleotide sequence ID" value="NZ_JBHSAO010000001.1"/>
</dbReference>
<gene>
    <name evidence="1" type="ORF">ACFOUV_02585</name>
</gene>
<accession>A0ABV8GSZ4</accession>
<dbReference type="Proteomes" id="UP001595772">
    <property type="component" value="Unassembled WGS sequence"/>
</dbReference>
<keyword evidence="2" id="KW-1185">Reference proteome</keyword>
<protein>
    <submittedName>
        <fullName evidence="1">Uncharacterized protein</fullName>
    </submittedName>
</protein>
<proteinExistence type="predicted"/>
<sequence length="274" mass="32090">MTNNERNDFREVTVQVREGDSLKVTRREQMEALREKEKRDFRRAEGGNFTFTDMQPIQKLTEEVDTVQLGYLFVLQTFIDYDTNILVIGRDKRPMTKKDMQAALNVGRKVFWEFMKTMELYSVVIEDTEGRFVINDAYVFRGRQGNRKRVVKAYDMGVRKVYEVVRSKKKVKQLGYVVKTLPYLHMKNNVVAANPFEEDDTKIQAFSKAELAELLGVQEKAVYRLIREMHFEGEYVFVSIQRGKSLFFMVNPSIACRGEIDDSIRSLFKVKAKK</sequence>
<evidence type="ECO:0000313" key="1">
    <source>
        <dbReference type="EMBL" id="MFC4022703.1"/>
    </source>
</evidence>
<dbReference type="EMBL" id="JBHSAO010000001">
    <property type="protein sequence ID" value="MFC4022703.1"/>
    <property type="molecule type" value="Genomic_DNA"/>
</dbReference>
<reference evidence="2" key="1">
    <citation type="journal article" date="2019" name="Int. J. Syst. Evol. Microbiol.">
        <title>The Global Catalogue of Microorganisms (GCM) 10K type strain sequencing project: providing services to taxonomists for standard genome sequencing and annotation.</title>
        <authorList>
            <consortium name="The Broad Institute Genomics Platform"/>
            <consortium name="The Broad Institute Genome Sequencing Center for Infectious Disease"/>
            <person name="Wu L."/>
            <person name="Ma J."/>
        </authorList>
    </citation>
    <scope>NUCLEOTIDE SEQUENCE [LARGE SCALE GENOMIC DNA]</scope>
    <source>
        <strain evidence="2">IBRC-M 10703</strain>
    </source>
</reference>